<dbReference type="Proteomes" id="UP000307720">
    <property type="component" value="Unassembled WGS sequence"/>
</dbReference>
<accession>A0AC61QZ24</accession>
<evidence type="ECO:0000313" key="2">
    <source>
        <dbReference type="Proteomes" id="UP000307720"/>
    </source>
</evidence>
<evidence type="ECO:0000313" key="1">
    <source>
        <dbReference type="EMBL" id="TGX98377.1"/>
    </source>
</evidence>
<organism evidence="1 2">
    <name type="scientific">Hominisplanchenecus murintestinalis</name>
    <dbReference type="NCBI Taxonomy" id="2941517"/>
    <lineage>
        <taxon>Bacteria</taxon>
        <taxon>Bacillati</taxon>
        <taxon>Bacillota</taxon>
        <taxon>Clostridia</taxon>
        <taxon>Lachnospirales</taxon>
        <taxon>Lachnospiraceae</taxon>
        <taxon>Hominisplanchenecus</taxon>
    </lineage>
</organism>
<name>A0AC61QZ24_9FIRM</name>
<protein>
    <submittedName>
        <fullName evidence="1">Uncharacterized protein</fullName>
    </submittedName>
</protein>
<comment type="caution">
    <text evidence="1">The sequence shown here is derived from an EMBL/GenBank/DDBJ whole genome shotgun (WGS) entry which is preliminary data.</text>
</comment>
<dbReference type="EMBL" id="SRZB01000018">
    <property type="protein sequence ID" value="TGX98377.1"/>
    <property type="molecule type" value="Genomic_DNA"/>
</dbReference>
<sequence>MGTGTGQGGYNVSVRAVFPFLSPAGVKKHLPDFLRDVRPGTASLFSMRFDEWAAFAAQGVPFRWYRGENLPAGLGTG</sequence>
<gene>
    <name evidence="1" type="ORF">E5357_09160</name>
</gene>
<proteinExistence type="predicted"/>
<keyword evidence="2" id="KW-1185">Reference proteome</keyword>
<reference evidence="1" key="1">
    <citation type="submission" date="2019-04" db="EMBL/GenBank/DDBJ databases">
        <title>Microbes associate with the intestines of laboratory mice.</title>
        <authorList>
            <person name="Navarre W."/>
            <person name="Wong E."/>
            <person name="Huang K."/>
            <person name="Tropini C."/>
            <person name="Ng K."/>
            <person name="Yu B."/>
        </authorList>
    </citation>
    <scope>NUCLEOTIDE SEQUENCE</scope>
    <source>
        <strain evidence="1">NM72_1-8</strain>
    </source>
</reference>